<dbReference type="CDD" id="cd12885">
    <property type="entry name" value="SPRY_RanBP_like"/>
    <property type="match status" value="1"/>
</dbReference>
<dbReference type="Gene3D" id="2.60.120.920">
    <property type="match status" value="1"/>
</dbReference>
<evidence type="ECO:0000259" key="1">
    <source>
        <dbReference type="PROSITE" id="PS50188"/>
    </source>
</evidence>
<evidence type="ECO:0000313" key="3">
    <source>
        <dbReference type="WBParaSite" id="GPLIN_000318600"/>
    </source>
</evidence>
<dbReference type="InterPro" id="IPR044736">
    <property type="entry name" value="Gid1/RanBPM/SPLA_SPRY"/>
</dbReference>
<evidence type="ECO:0000313" key="2">
    <source>
        <dbReference type="Proteomes" id="UP000050741"/>
    </source>
</evidence>
<organism evidence="2 3">
    <name type="scientific">Globodera pallida</name>
    <name type="common">Potato cyst nematode worm</name>
    <name type="synonym">Heterodera pallida</name>
    <dbReference type="NCBI Taxonomy" id="36090"/>
    <lineage>
        <taxon>Eukaryota</taxon>
        <taxon>Metazoa</taxon>
        <taxon>Ecdysozoa</taxon>
        <taxon>Nematoda</taxon>
        <taxon>Chromadorea</taxon>
        <taxon>Rhabditida</taxon>
        <taxon>Tylenchina</taxon>
        <taxon>Tylenchomorpha</taxon>
        <taxon>Tylenchoidea</taxon>
        <taxon>Heteroderidae</taxon>
        <taxon>Heteroderinae</taxon>
        <taxon>Globodera</taxon>
    </lineage>
</organism>
<dbReference type="InterPro" id="IPR001870">
    <property type="entry name" value="B30.2/SPRY"/>
</dbReference>
<dbReference type="Proteomes" id="UP000050741">
    <property type="component" value="Unassembled WGS sequence"/>
</dbReference>
<dbReference type="InterPro" id="IPR013320">
    <property type="entry name" value="ConA-like_dom_sf"/>
</dbReference>
<dbReference type="Pfam" id="PF00622">
    <property type="entry name" value="SPRY"/>
    <property type="match status" value="1"/>
</dbReference>
<dbReference type="InterPro" id="IPR003877">
    <property type="entry name" value="SPRY_dom"/>
</dbReference>
<dbReference type="PROSITE" id="PS50188">
    <property type="entry name" value="B302_SPRY"/>
    <property type="match status" value="1"/>
</dbReference>
<sequence length="177" mass="19775">MQQILARMASTVSMRLRRRQVWPRSSGVAIMVTRVAVSAPAKLNEATSFSGRVCLQVEQLFPSTVVSDNAVEYPESKGRILRGQNVRGSDFADAWPYITNKDAEFGSDDIVGCGLNLATRQMIYTLNGKRLDTTDLLVHQSDLYPFISLKDAADRVKANFGPHFKFNLAEEYLITNQ</sequence>
<dbReference type="WBParaSite" id="GPLIN_000318600">
    <property type="protein sequence ID" value="GPLIN_000318600"/>
    <property type="gene ID" value="GPLIN_000318600"/>
</dbReference>
<dbReference type="AlphaFoldDB" id="A0A183BRF0"/>
<accession>A0A183BRF0</accession>
<dbReference type="SUPFAM" id="SSF49899">
    <property type="entry name" value="Concanavalin A-like lectins/glucanases"/>
    <property type="match status" value="1"/>
</dbReference>
<proteinExistence type="predicted"/>
<feature type="domain" description="B30.2/SPRY" evidence="1">
    <location>
        <begin position="1"/>
        <end position="165"/>
    </location>
</feature>
<dbReference type="InterPro" id="IPR043136">
    <property type="entry name" value="B30.2/SPRY_sf"/>
</dbReference>
<keyword evidence="2" id="KW-1185">Reference proteome</keyword>
<protein>
    <submittedName>
        <fullName evidence="3">B30.2/SPRY domain-containing protein</fullName>
    </submittedName>
</protein>
<name>A0A183BRF0_GLOPA</name>
<reference evidence="3" key="2">
    <citation type="submission" date="2016-06" db="UniProtKB">
        <authorList>
            <consortium name="WormBaseParasite"/>
        </authorList>
    </citation>
    <scope>IDENTIFICATION</scope>
</reference>
<reference evidence="2" key="1">
    <citation type="submission" date="2014-05" db="EMBL/GenBank/DDBJ databases">
        <title>The genome and life-stage specific transcriptomes of Globodera pallida elucidate key aspects of plant parasitism by a cyst nematode.</title>
        <authorList>
            <person name="Cotton J.A."/>
            <person name="Lilley C.J."/>
            <person name="Jones L.M."/>
            <person name="Kikuchi T."/>
            <person name="Reid A.J."/>
            <person name="Thorpe P."/>
            <person name="Tsai I.J."/>
            <person name="Beasley H."/>
            <person name="Blok V."/>
            <person name="Cock P.J.A."/>
            <person name="Van den Akker S.E."/>
            <person name="Holroyd N."/>
            <person name="Hunt M."/>
            <person name="Mantelin S."/>
            <person name="Naghra H."/>
            <person name="Pain A."/>
            <person name="Palomares-Rius J.E."/>
            <person name="Zarowiecki M."/>
            <person name="Berriman M."/>
            <person name="Jones J.T."/>
            <person name="Urwin P.E."/>
        </authorList>
    </citation>
    <scope>NUCLEOTIDE SEQUENCE [LARGE SCALE GENOMIC DNA]</scope>
    <source>
        <strain evidence="2">Lindley</strain>
    </source>
</reference>